<dbReference type="PANTHER" id="PTHR11362:SF141">
    <property type="entry name" value="PHOSPHATIDYLETHANOLAMINE-BINDING PROTEIN"/>
    <property type="match status" value="1"/>
</dbReference>
<keyword evidence="2" id="KW-0732">Signal</keyword>
<feature type="region of interest" description="Disordered" evidence="1">
    <location>
        <begin position="198"/>
        <end position="220"/>
    </location>
</feature>
<dbReference type="GeneID" id="62151953"/>
<proteinExistence type="predicted"/>
<dbReference type="CDD" id="cd00866">
    <property type="entry name" value="PEBP_euk"/>
    <property type="match status" value="1"/>
</dbReference>
<gene>
    <name evidence="3" type="ORF">EAE97_008365</name>
</gene>
<dbReference type="Gene3D" id="3.90.280.10">
    <property type="entry name" value="PEBP-like"/>
    <property type="match status" value="1"/>
</dbReference>
<dbReference type="PANTHER" id="PTHR11362">
    <property type="entry name" value="PHOSPHATIDYLETHANOLAMINE-BINDING PROTEIN"/>
    <property type="match status" value="1"/>
</dbReference>
<feature type="signal peptide" evidence="2">
    <location>
        <begin position="1"/>
        <end position="18"/>
    </location>
</feature>
<dbReference type="SUPFAM" id="SSF49777">
    <property type="entry name" value="PEBP-like"/>
    <property type="match status" value="1"/>
</dbReference>
<evidence type="ECO:0000313" key="4">
    <source>
        <dbReference type="Proteomes" id="UP000710849"/>
    </source>
</evidence>
<name>A0A9P5IBR1_9HELO</name>
<dbReference type="GO" id="GO:0030414">
    <property type="term" value="F:peptidase inhibitor activity"/>
    <property type="evidence" value="ECO:0007669"/>
    <property type="project" value="TreeGrafter"/>
</dbReference>
<accession>A0A9P5IBR1</accession>
<dbReference type="GO" id="GO:0005543">
    <property type="term" value="F:phospholipid binding"/>
    <property type="evidence" value="ECO:0007669"/>
    <property type="project" value="TreeGrafter"/>
</dbReference>
<dbReference type="Proteomes" id="UP000710849">
    <property type="component" value="Unassembled WGS sequence"/>
</dbReference>
<dbReference type="RefSeq" id="XP_038730559.1">
    <property type="nucleotide sequence ID" value="XM_038878879.1"/>
</dbReference>
<dbReference type="GO" id="GO:0030162">
    <property type="term" value="P:regulation of proteolysis"/>
    <property type="evidence" value="ECO:0007669"/>
    <property type="project" value="TreeGrafter"/>
</dbReference>
<evidence type="ECO:0000256" key="1">
    <source>
        <dbReference type="SAM" id="MobiDB-lite"/>
    </source>
</evidence>
<comment type="caution">
    <text evidence="3">The sequence shown here is derived from an EMBL/GenBank/DDBJ whole genome shotgun (WGS) entry which is preliminary data.</text>
</comment>
<dbReference type="InterPro" id="IPR008914">
    <property type="entry name" value="PEBP"/>
</dbReference>
<dbReference type="GO" id="GO:0046578">
    <property type="term" value="P:regulation of Ras protein signal transduction"/>
    <property type="evidence" value="ECO:0007669"/>
    <property type="project" value="TreeGrafter"/>
</dbReference>
<sequence>MFCVISVLTVALAGGASAFTPSGFEPSSTNDLTVAYGSKLATNGIQMLRADTASAPILGTTTKMSGTYAVMMVDPDIPPATTGGDTSQFLHWMQADLTSSNTTTNIGGQKIYELINVKNTSAFATYLQPNPPNIAPTTHRYTQLLFNTTGMNMSLASLQMAGKTRGNFNAANVVKSAKLTVLMGNSFDVSFGDKAINTTGGSSGSSNQTSTATASKSTAA</sequence>
<organism evidence="3 4">
    <name type="scientific">Botrytis byssoidea</name>
    <dbReference type="NCBI Taxonomy" id="139641"/>
    <lineage>
        <taxon>Eukaryota</taxon>
        <taxon>Fungi</taxon>
        <taxon>Dikarya</taxon>
        <taxon>Ascomycota</taxon>
        <taxon>Pezizomycotina</taxon>
        <taxon>Leotiomycetes</taxon>
        <taxon>Helotiales</taxon>
        <taxon>Sclerotiniaceae</taxon>
        <taxon>Botrytis</taxon>
    </lineage>
</organism>
<keyword evidence="4" id="KW-1185">Reference proteome</keyword>
<reference evidence="3 4" key="1">
    <citation type="journal article" date="2020" name="Genome Biol. Evol.">
        <title>Comparative genomics of Sclerotiniaceae.</title>
        <authorList>
            <person name="Valero Jimenez C.A."/>
            <person name="Steentjes M."/>
            <person name="Scholten O.E."/>
            <person name="Van Kan J.A.L."/>
        </authorList>
    </citation>
    <scope>NUCLEOTIDE SEQUENCE [LARGE SCALE GENOMIC DNA]</scope>
    <source>
        <strain evidence="3 4">MUCL 94</strain>
    </source>
</reference>
<dbReference type="InterPro" id="IPR035810">
    <property type="entry name" value="PEBP_euk"/>
</dbReference>
<dbReference type="Pfam" id="PF01161">
    <property type="entry name" value="PBP"/>
    <property type="match status" value="1"/>
</dbReference>
<feature type="chain" id="PRO_5040337720" description="Phosphatidylethanolamine-binding protein" evidence="2">
    <location>
        <begin position="19"/>
        <end position="220"/>
    </location>
</feature>
<dbReference type="InterPro" id="IPR036610">
    <property type="entry name" value="PEBP-like_sf"/>
</dbReference>
<evidence type="ECO:0000313" key="3">
    <source>
        <dbReference type="EMBL" id="KAF7935458.1"/>
    </source>
</evidence>
<dbReference type="EMBL" id="RCSW01000017">
    <property type="protein sequence ID" value="KAF7935458.1"/>
    <property type="molecule type" value="Genomic_DNA"/>
</dbReference>
<evidence type="ECO:0000256" key="2">
    <source>
        <dbReference type="SAM" id="SignalP"/>
    </source>
</evidence>
<protein>
    <recommendedName>
        <fullName evidence="5">Phosphatidylethanolamine-binding protein</fullName>
    </recommendedName>
</protein>
<dbReference type="AlphaFoldDB" id="A0A9P5IBR1"/>
<evidence type="ECO:0008006" key="5">
    <source>
        <dbReference type="Google" id="ProtNLM"/>
    </source>
</evidence>